<dbReference type="PRINTS" id="PR01657">
    <property type="entry name" value="MCMFAMILY"/>
</dbReference>
<dbReference type="GO" id="GO:0003697">
    <property type="term" value="F:single-stranded DNA binding"/>
    <property type="evidence" value="ECO:0007669"/>
    <property type="project" value="TreeGrafter"/>
</dbReference>
<dbReference type="PRINTS" id="PR01658">
    <property type="entry name" value="MCMPROTEIN2"/>
</dbReference>
<evidence type="ECO:0000256" key="20">
    <source>
        <dbReference type="ARBA" id="ARBA00023242"/>
    </source>
</evidence>
<evidence type="ECO:0000256" key="5">
    <source>
        <dbReference type="ARBA" id="ARBA00022670"/>
    </source>
</evidence>
<name>A0A388LCB5_CHABU</name>
<evidence type="ECO:0000313" key="27">
    <source>
        <dbReference type="EMBL" id="GBG79965.1"/>
    </source>
</evidence>
<dbReference type="InterPro" id="IPR043502">
    <property type="entry name" value="DNA/RNA_pol_sf"/>
</dbReference>
<keyword evidence="21" id="KW-0131">Cell cycle</keyword>
<feature type="compositionally biased region" description="Acidic residues" evidence="24">
    <location>
        <begin position="556"/>
        <end position="568"/>
    </location>
</feature>
<dbReference type="GO" id="GO:0008233">
    <property type="term" value="F:peptidase activity"/>
    <property type="evidence" value="ECO:0007669"/>
    <property type="project" value="UniProtKB-KW"/>
</dbReference>
<dbReference type="GO" id="GO:0004519">
    <property type="term" value="F:endonuclease activity"/>
    <property type="evidence" value="ECO:0007669"/>
    <property type="project" value="UniProtKB-KW"/>
</dbReference>
<evidence type="ECO:0000259" key="25">
    <source>
        <dbReference type="PROSITE" id="PS50051"/>
    </source>
</evidence>
<dbReference type="GO" id="GO:0043138">
    <property type="term" value="F:3'-5' DNA helicase activity"/>
    <property type="evidence" value="ECO:0007669"/>
    <property type="project" value="TreeGrafter"/>
</dbReference>
<feature type="region of interest" description="Disordered" evidence="24">
    <location>
        <begin position="1815"/>
        <end position="1840"/>
    </location>
</feature>
<dbReference type="PANTHER" id="PTHR11630:SF44">
    <property type="entry name" value="DNA REPLICATION LICENSING FACTOR MCM2"/>
    <property type="match status" value="1"/>
</dbReference>
<evidence type="ECO:0000256" key="2">
    <source>
        <dbReference type="ARBA" id="ARBA00008010"/>
    </source>
</evidence>
<dbReference type="PROSITE" id="PS50051">
    <property type="entry name" value="MCM_2"/>
    <property type="match status" value="1"/>
</dbReference>
<dbReference type="OrthoDB" id="844at2759"/>
<dbReference type="Gene3D" id="3.30.1640.10">
    <property type="entry name" value="mini-chromosome maintenance (MCM) complex, chain A, domain 1"/>
    <property type="match status" value="1"/>
</dbReference>
<dbReference type="GO" id="GO:0005524">
    <property type="term" value="F:ATP binding"/>
    <property type="evidence" value="ECO:0007669"/>
    <property type="project" value="UniProtKB-KW"/>
</dbReference>
<dbReference type="Pfam" id="PF14551">
    <property type="entry name" value="MCM_N"/>
    <property type="match status" value="1"/>
</dbReference>
<dbReference type="Gene3D" id="2.20.28.10">
    <property type="match status" value="1"/>
</dbReference>
<dbReference type="EC" id="3.6.4.12" evidence="3"/>
<keyword evidence="6" id="KW-0808">Transferase</keyword>
<keyword evidence="28" id="KW-1185">Reference proteome</keyword>
<reference evidence="27 28" key="1">
    <citation type="journal article" date="2018" name="Cell">
        <title>The Chara Genome: Secondary Complexity and Implications for Plant Terrestrialization.</title>
        <authorList>
            <person name="Nishiyama T."/>
            <person name="Sakayama H."/>
            <person name="Vries J.D."/>
            <person name="Buschmann H."/>
            <person name="Saint-Marcoux D."/>
            <person name="Ullrich K.K."/>
            <person name="Haas F.B."/>
            <person name="Vanderstraeten L."/>
            <person name="Becker D."/>
            <person name="Lang D."/>
            <person name="Vosolsobe S."/>
            <person name="Rombauts S."/>
            <person name="Wilhelmsson P.K.I."/>
            <person name="Janitza P."/>
            <person name="Kern R."/>
            <person name="Heyl A."/>
            <person name="Rumpler F."/>
            <person name="Villalobos L.I.A.C."/>
            <person name="Clay J.M."/>
            <person name="Skokan R."/>
            <person name="Toyoda A."/>
            <person name="Suzuki Y."/>
            <person name="Kagoshima H."/>
            <person name="Schijlen E."/>
            <person name="Tajeshwar N."/>
            <person name="Catarino B."/>
            <person name="Hetherington A.J."/>
            <person name="Saltykova A."/>
            <person name="Bonnot C."/>
            <person name="Breuninger H."/>
            <person name="Symeonidi A."/>
            <person name="Radhakrishnan G.V."/>
            <person name="Van Nieuwerburgh F."/>
            <person name="Deforce D."/>
            <person name="Chang C."/>
            <person name="Karol K.G."/>
            <person name="Hedrich R."/>
            <person name="Ulvskov P."/>
            <person name="Glockner G."/>
            <person name="Delwiche C.F."/>
            <person name="Petrasek J."/>
            <person name="Van de Peer Y."/>
            <person name="Friml J."/>
            <person name="Beilby M."/>
            <person name="Dolan L."/>
            <person name="Kohara Y."/>
            <person name="Sugano S."/>
            <person name="Fujiyama A."/>
            <person name="Delaux P.-M."/>
            <person name="Quint M."/>
            <person name="TheiBen G."/>
            <person name="Hagemann M."/>
            <person name="Harholt J."/>
            <person name="Dunand C."/>
            <person name="Zachgo S."/>
            <person name="Langdale J."/>
            <person name="Maumus F."/>
            <person name="Straeten D.V.D."/>
            <person name="Gould S.B."/>
            <person name="Rensing S.A."/>
        </authorList>
    </citation>
    <scope>NUCLEOTIDE SEQUENCE [LARGE SCALE GENOMIC DNA]</scope>
    <source>
        <strain evidence="27 28">S276</strain>
    </source>
</reference>
<evidence type="ECO:0000256" key="15">
    <source>
        <dbReference type="ARBA" id="ARBA00022806"/>
    </source>
</evidence>
<evidence type="ECO:0000256" key="9">
    <source>
        <dbReference type="ARBA" id="ARBA00022722"/>
    </source>
</evidence>
<dbReference type="SMART" id="SM00382">
    <property type="entry name" value="AAA"/>
    <property type="match status" value="1"/>
</dbReference>
<keyword evidence="20" id="KW-0539">Nucleus</keyword>
<dbReference type="Pfam" id="PF17919">
    <property type="entry name" value="RT_RNaseH_2"/>
    <property type="match status" value="2"/>
</dbReference>
<feature type="domain" description="MCM C-terminal AAA(+) ATPase" evidence="25">
    <location>
        <begin position="1607"/>
        <end position="1813"/>
    </location>
</feature>
<dbReference type="Gene3D" id="3.10.10.10">
    <property type="entry name" value="HIV Type 1 Reverse Transcriptase, subunit A, domain 1"/>
    <property type="match status" value="1"/>
</dbReference>
<comment type="subcellular location">
    <subcellularLocation>
        <location evidence="1">Nucleus</location>
    </subcellularLocation>
</comment>
<dbReference type="InterPro" id="IPR001208">
    <property type="entry name" value="MCM_dom"/>
</dbReference>
<keyword evidence="15" id="KW-0347">Helicase</keyword>
<keyword evidence="7" id="KW-0548">Nucleotidyltransferase</keyword>
<dbReference type="InterPro" id="IPR031327">
    <property type="entry name" value="MCM"/>
</dbReference>
<dbReference type="GO" id="GO:0008270">
    <property type="term" value="F:zinc ion binding"/>
    <property type="evidence" value="ECO:0007669"/>
    <property type="project" value="UniProtKB-KW"/>
</dbReference>
<dbReference type="FunFam" id="3.40.50.300:FF:001141">
    <property type="entry name" value="DNA helicase"/>
    <property type="match status" value="1"/>
</dbReference>
<sequence>MASCSKRPVPKDEDDTENQPIWLNGAHMSELFHLTERHLASFLMEVPDREDLLMVIKCHLNGKAIREKNILRKKYSELIGVLLQLAATGVLVPPEFTARVMQVRPRSDGLLAVGGSHSETTLLPRRGELGKDFELPYTRTSADQLAADSTKLGGVGSVFREGCENCDTAVLARLQNIALHPILRGTCLKDGIQVKPPPEEPRVQRNAAQMLLESSTWKRGERDSIGCALDGSSAEQGRTNLCSEAWLASERYVSSDLCIKVDCSLMNDPLLKELRETDKGKQKALWKQSKGIIHVCDLDKHAWLQCRRTFRKRPRKNRFTAKWKPPFQHEDQSNEQNVGTCSLEVNHISKKAGNQPAKETLLQRDTGKKPRKGILKKSSASDEHSQNASCETGSLMHSLSATAQSHVQRLGESKHQKHGKLSVRWSLPGSPAPGQKGSWTGLEVAQISLRENETTTVKSVETKARKRRALSELSAHRANSVATKLVLSFIKKLLGGPVQGPESKMDNDANTTSSNPPSPLTGGPTSSDGPSRRRGRRSLTPFSGEEAEVDDRAILDDEPEDEEDEEGEDLMENMMECKLTLPHEEVLVAASYLEGSAARWLSGLVQLQGYGHDFRSWAASQKLEDFLKMVEERWHDPQEAQKATDAILTLHTRQFKSVMDATNTVERLICVPGVRYDPQQNPEEGMYLVYVSAAGELVKMPPEIEGVVAKYPYLFEEPTGVVEKEVVHAIEIIPGSSIPKGRIYRMSQGELDELRRQLKELIEKGWIQPIVSPYGFPVLFVPKKKEGTLKMCIDYRGLNAITVKNREPLPRIDDLLDRVQGCRYFSKIDLKSGYHQIAIRPEDQHKIAFQTRYGLYEFVVMPFGLRNAPGTFQHAMNRIFHDYLDKFVVVYLDDILIFSKTVEEHVAHLDKVLSLLRQHKFKINGEKCEFGRTRILYLGHEISAEGLKPDDAKVASIRDWPRPQSVTEMRSFLGMTGYYRTFVKNYSIVAAPLTDLTRLDTPWEWTDECEAAFRHLKHALTHYEVLQLPDPDKPFIVTTDASQYGIGAVLAQQEGPKLRPVEYMSKKMPSQKLAKSTYEKELYAVYKALTHWRHYLVGRFFILRTDHQTLKWMRTQPVLSDALKRWIEVIEQYDFDPQYLKGEYNKVADALSRRPDFSGALITEFSLTDNVTQSLVEAYREDQFMAEIIRRLEAKDKKTSAKFELVNGLLFLENAGNKRLYGDEDEERARPRRRARAEPSGPSSQAEDDGGEDDGDIESEDYSEPRGDLREWVATENVRRWIARKFRHFLMSHTDKNGELDYKQRVDNMCMENRQSLEVDYMDLMHTYPVLAVWLADASQPMLEVMEEVAKEVVFKYHPNYEEVHNQIYVRITGLPVEDKIRDIRQLHLNTLIKISGVVTRRTGVFPQLQQVKYDCAKCGFVMGPYFQNTSSEVRVGMCPECQSRGPFSVNVEQTVYRNYQKLTLQESPGTVPAGRLPRYKEIILLHDLIDYRCEAAFRHLKHVLTHNEVLKLPDPDKPFIVTTDANQYGIGAVLAQQEGPKLRPVEYMSKSMSSQKLAKPTYEKELYAIYKALTHLRHYLLGRFRSRILLTGLIADNNKLNYAPLLLLQIIKSIAPSIYGHENIKTAIALAMLGGQEKNVNKKHRLRGDINVLLLGDPGTAKSQFLKYVEKTAQRVVYTTGKGASAVGLTAAVHRDPVTHEWTLEGGALVLADKGVCLIDEFDKMNDQDRVSIHEAMEQQSISISKAGIVTSLQARCSVIAAANPIGGRYDSSKTFGQNVELTEPILSRFDCLLVIKDVVDPVTDEMLAKFVVESHSKSHPNSREREEEEPEEQQRQEDMLSQELLRKYIVYARTQVFPKLHNSDMDKIARVYADLRRESMQLAK</sequence>
<evidence type="ECO:0000256" key="13">
    <source>
        <dbReference type="ARBA" id="ARBA00022771"/>
    </source>
</evidence>
<dbReference type="SUPFAM" id="SSF52540">
    <property type="entry name" value="P-loop containing nucleoside triphosphate hydrolases"/>
    <property type="match status" value="1"/>
</dbReference>
<dbReference type="InterPro" id="IPR000477">
    <property type="entry name" value="RT_dom"/>
</dbReference>
<dbReference type="Gene3D" id="3.10.20.370">
    <property type="match status" value="1"/>
</dbReference>
<dbReference type="Pfam" id="PF00078">
    <property type="entry name" value="RVT_1"/>
    <property type="match status" value="1"/>
</dbReference>
<feature type="region of interest" description="Disordered" evidence="24">
    <location>
        <begin position="349"/>
        <end position="438"/>
    </location>
</feature>
<evidence type="ECO:0000313" key="28">
    <source>
        <dbReference type="Proteomes" id="UP000265515"/>
    </source>
</evidence>
<keyword evidence="5" id="KW-0645">Protease</keyword>
<feature type="compositionally biased region" description="Low complexity" evidence="24">
    <location>
        <begin position="510"/>
        <end position="529"/>
    </location>
</feature>
<comment type="catalytic activity">
    <reaction evidence="22">
        <text>ATP + H2O = ADP + phosphate + H(+)</text>
        <dbReference type="Rhea" id="RHEA:13065"/>
        <dbReference type="ChEBI" id="CHEBI:15377"/>
        <dbReference type="ChEBI" id="CHEBI:15378"/>
        <dbReference type="ChEBI" id="CHEBI:30616"/>
        <dbReference type="ChEBI" id="CHEBI:43474"/>
        <dbReference type="ChEBI" id="CHEBI:456216"/>
        <dbReference type="EC" id="3.6.4.12"/>
    </reaction>
</comment>
<dbReference type="STRING" id="69332.A0A388LCB5"/>
<evidence type="ECO:0000256" key="21">
    <source>
        <dbReference type="ARBA" id="ARBA00023306"/>
    </source>
</evidence>
<proteinExistence type="inferred from homology"/>
<keyword evidence="8" id="KW-0235">DNA replication</keyword>
<dbReference type="PROSITE" id="PS00847">
    <property type="entry name" value="MCM_1"/>
    <property type="match status" value="1"/>
</dbReference>
<feature type="region of interest" description="Disordered" evidence="24">
    <location>
        <begin position="497"/>
        <end position="568"/>
    </location>
</feature>
<dbReference type="GO" id="GO:0016887">
    <property type="term" value="F:ATP hydrolysis activity"/>
    <property type="evidence" value="ECO:0007669"/>
    <property type="project" value="RHEA"/>
</dbReference>
<evidence type="ECO:0000259" key="26">
    <source>
        <dbReference type="PROSITE" id="PS50878"/>
    </source>
</evidence>
<dbReference type="InterPro" id="IPR041562">
    <property type="entry name" value="MCM_lid"/>
</dbReference>
<dbReference type="SUPFAM" id="SSF50249">
    <property type="entry name" value="Nucleic acid-binding proteins"/>
    <property type="match status" value="1"/>
</dbReference>
<evidence type="ECO:0000256" key="24">
    <source>
        <dbReference type="SAM" id="MobiDB-lite"/>
    </source>
</evidence>
<dbReference type="GO" id="GO:0005634">
    <property type="term" value="C:nucleus"/>
    <property type="evidence" value="ECO:0007669"/>
    <property type="project" value="UniProtKB-SubCell"/>
</dbReference>
<dbReference type="InterPro" id="IPR041577">
    <property type="entry name" value="RT_RNaseH_2"/>
</dbReference>
<dbReference type="Gene3D" id="2.40.50.140">
    <property type="entry name" value="Nucleic acid-binding proteins"/>
    <property type="match status" value="1"/>
</dbReference>
<feature type="compositionally biased region" description="Polar residues" evidence="24">
    <location>
        <begin position="386"/>
        <end position="407"/>
    </location>
</feature>
<dbReference type="InterPro" id="IPR008045">
    <property type="entry name" value="MCM2"/>
</dbReference>
<dbReference type="Pfam" id="PF17207">
    <property type="entry name" value="MCM_OB"/>
    <property type="match status" value="1"/>
</dbReference>
<evidence type="ECO:0000256" key="7">
    <source>
        <dbReference type="ARBA" id="ARBA00022695"/>
    </source>
</evidence>
<evidence type="ECO:0000256" key="4">
    <source>
        <dbReference type="ARBA" id="ARBA00018925"/>
    </source>
</evidence>
<keyword evidence="9" id="KW-0540">Nuclease</keyword>
<dbReference type="InterPro" id="IPR027925">
    <property type="entry name" value="MCM_N"/>
</dbReference>
<keyword evidence="11" id="KW-0547">Nucleotide-binding</keyword>
<keyword evidence="12" id="KW-0255">Endonuclease</keyword>
<dbReference type="PANTHER" id="PTHR11630">
    <property type="entry name" value="DNA REPLICATION LICENSING FACTOR MCM FAMILY MEMBER"/>
    <property type="match status" value="1"/>
</dbReference>
<keyword evidence="14" id="KW-0378">Hydrolase</keyword>
<dbReference type="InterPro" id="IPR043128">
    <property type="entry name" value="Rev_trsase/Diguanyl_cyclase"/>
</dbReference>
<dbReference type="Proteomes" id="UP000265515">
    <property type="component" value="Unassembled WGS sequence"/>
</dbReference>
<dbReference type="SUPFAM" id="SSF56672">
    <property type="entry name" value="DNA/RNA polymerases"/>
    <property type="match status" value="2"/>
</dbReference>
<evidence type="ECO:0000256" key="12">
    <source>
        <dbReference type="ARBA" id="ARBA00022759"/>
    </source>
</evidence>
<dbReference type="InterPro" id="IPR018525">
    <property type="entry name" value="MCM_CS"/>
</dbReference>
<dbReference type="Gene3D" id="3.30.70.270">
    <property type="match status" value="2"/>
</dbReference>
<dbReference type="FunFam" id="3.10.10.10:FF:000007">
    <property type="entry name" value="Retrovirus-related Pol polyprotein from transposon 17.6-like Protein"/>
    <property type="match status" value="1"/>
</dbReference>
<dbReference type="Gene3D" id="3.40.50.300">
    <property type="entry name" value="P-loop containing nucleotide triphosphate hydrolases"/>
    <property type="match status" value="1"/>
</dbReference>
<dbReference type="EMBL" id="BFEA01000333">
    <property type="protein sequence ID" value="GBG79965.1"/>
    <property type="molecule type" value="Genomic_DNA"/>
</dbReference>
<evidence type="ECO:0000256" key="10">
    <source>
        <dbReference type="ARBA" id="ARBA00022723"/>
    </source>
</evidence>
<dbReference type="GO" id="GO:1902975">
    <property type="term" value="P:mitotic DNA replication initiation"/>
    <property type="evidence" value="ECO:0007669"/>
    <property type="project" value="TreeGrafter"/>
</dbReference>
<keyword evidence="18" id="KW-0695">RNA-directed DNA polymerase</keyword>
<feature type="compositionally biased region" description="Acidic residues" evidence="24">
    <location>
        <begin position="1246"/>
        <end position="1262"/>
    </location>
</feature>
<evidence type="ECO:0000256" key="22">
    <source>
        <dbReference type="ARBA" id="ARBA00047995"/>
    </source>
</evidence>
<dbReference type="GO" id="GO:0042555">
    <property type="term" value="C:MCM complex"/>
    <property type="evidence" value="ECO:0007669"/>
    <property type="project" value="InterPro"/>
</dbReference>
<keyword evidence="10" id="KW-0479">Metal-binding</keyword>
<dbReference type="GO" id="GO:0017116">
    <property type="term" value="F:single-stranded DNA helicase activity"/>
    <property type="evidence" value="ECO:0007669"/>
    <property type="project" value="TreeGrafter"/>
</dbReference>
<evidence type="ECO:0000256" key="23">
    <source>
        <dbReference type="ARBA" id="ARBA00074927"/>
    </source>
</evidence>
<dbReference type="Gramene" id="GBG79965">
    <property type="protein sequence ID" value="GBG79965"/>
    <property type="gene ID" value="CBR_g30227"/>
</dbReference>
<feature type="region of interest" description="Disordered" evidence="24">
    <location>
        <begin position="317"/>
        <end position="336"/>
    </location>
</feature>
<dbReference type="FunFam" id="2.20.28.10:FF:000002">
    <property type="entry name" value="DNA helicase"/>
    <property type="match status" value="1"/>
</dbReference>
<dbReference type="GO" id="GO:0006508">
    <property type="term" value="P:proteolysis"/>
    <property type="evidence" value="ECO:0007669"/>
    <property type="project" value="UniProtKB-KW"/>
</dbReference>
<dbReference type="Pfam" id="PF17855">
    <property type="entry name" value="MCM_lid"/>
    <property type="match status" value="1"/>
</dbReference>
<evidence type="ECO:0000256" key="19">
    <source>
        <dbReference type="ARBA" id="ARBA00023125"/>
    </source>
</evidence>
<protein>
    <recommendedName>
        <fullName evidence="4">DNA replication licensing factor MCM2</fullName>
        <ecNumber evidence="3">3.6.4.12</ecNumber>
    </recommendedName>
    <alternativeName>
        <fullName evidence="23">DNA replication licensing factor mcm2</fullName>
    </alternativeName>
</protein>
<dbReference type="GO" id="GO:0003964">
    <property type="term" value="F:RNA-directed DNA polymerase activity"/>
    <property type="evidence" value="ECO:0007669"/>
    <property type="project" value="UniProtKB-KW"/>
</dbReference>
<evidence type="ECO:0000256" key="1">
    <source>
        <dbReference type="ARBA" id="ARBA00004123"/>
    </source>
</evidence>
<gene>
    <name evidence="27" type="ORF">CBR_g30227</name>
</gene>
<dbReference type="GO" id="GO:0000727">
    <property type="term" value="P:double-strand break repair via break-induced replication"/>
    <property type="evidence" value="ECO:0007669"/>
    <property type="project" value="TreeGrafter"/>
</dbReference>
<evidence type="ECO:0000256" key="14">
    <source>
        <dbReference type="ARBA" id="ARBA00022801"/>
    </source>
</evidence>
<feature type="domain" description="Reverse transcriptase" evidence="26">
    <location>
        <begin position="762"/>
        <end position="942"/>
    </location>
</feature>
<dbReference type="PROSITE" id="PS50878">
    <property type="entry name" value="RT_POL"/>
    <property type="match status" value="1"/>
</dbReference>
<evidence type="ECO:0000256" key="3">
    <source>
        <dbReference type="ARBA" id="ARBA00012551"/>
    </source>
</evidence>
<keyword evidence="17" id="KW-0067">ATP-binding</keyword>
<evidence type="ECO:0000256" key="18">
    <source>
        <dbReference type="ARBA" id="ARBA00022918"/>
    </source>
</evidence>
<dbReference type="CDD" id="cd01647">
    <property type="entry name" value="RT_LTR"/>
    <property type="match status" value="1"/>
</dbReference>
<dbReference type="CDD" id="cd09274">
    <property type="entry name" value="RNase_HI_RT_Ty3"/>
    <property type="match status" value="1"/>
</dbReference>
<evidence type="ECO:0000256" key="11">
    <source>
        <dbReference type="ARBA" id="ARBA00022741"/>
    </source>
</evidence>
<dbReference type="FunFam" id="3.30.70.270:FF:000020">
    <property type="entry name" value="Transposon Tf2-6 polyprotein-like Protein"/>
    <property type="match status" value="1"/>
</dbReference>
<evidence type="ECO:0000256" key="6">
    <source>
        <dbReference type="ARBA" id="ARBA00022679"/>
    </source>
</evidence>
<keyword evidence="16" id="KW-0862">Zinc</keyword>
<evidence type="ECO:0000256" key="8">
    <source>
        <dbReference type="ARBA" id="ARBA00022705"/>
    </source>
</evidence>
<feature type="compositionally biased region" description="Basic and acidic residues" evidence="24">
    <location>
        <begin position="1815"/>
        <end position="1827"/>
    </location>
</feature>
<evidence type="ECO:0000256" key="16">
    <source>
        <dbReference type="ARBA" id="ARBA00022833"/>
    </source>
</evidence>
<dbReference type="InterPro" id="IPR033762">
    <property type="entry name" value="MCM_OB"/>
</dbReference>
<keyword evidence="13" id="KW-0863">Zinc-finger</keyword>
<dbReference type="InterPro" id="IPR027417">
    <property type="entry name" value="P-loop_NTPase"/>
</dbReference>
<dbReference type="InterPro" id="IPR012340">
    <property type="entry name" value="NA-bd_OB-fold"/>
</dbReference>
<keyword evidence="19" id="KW-0238">DNA-binding</keyword>
<feature type="region of interest" description="Disordered" evidence="24">
    <location>
        <begin position="1222"/>
        <end position="1268"/>
    </location>
</feature>
<dbReference type="SMART" id="SM00350">
    <property type="entry name" value="MCM"/>
    <property type="match status" value="1"/>
</dbReference>
<comment type="caution">
    <text evidence="27">The sequence shown here is derived from an EMBL/GenBank/DDBJ whole genome shotgun (WGS) entry which is preliminary data.</text>
</comment>
<evidence type="ECO:0000256" key="17">
    <source>
        <dbReference type="ARBA" id="ARBA00022840"/>
    </source>
</evidence>
<dbReference type="InterPro" id="IPR003593">
    <property type="entry name" value="AAA+_ATPase"/>
</dbReference>
<dbReference type="Pfam" id="PF00493">
    <property type="entry name" value="MCM"/>
    <property type="match status" value="1"/>
</dbReference>
<organism evidence="27 28">
    <name type="scientific">Chara braunii</name>
    <name type="common">Braun's stonewort</name>
    <dbReference type="NCBI Taxonomy" id="69332"/>
    <lineage>
        <taxon>Eukaryota</taxon>
        <taxon>Viridiplantae</taxon>
        <taxon>Streptophyta</taxon>
        <taxon>Charophyceae</taxon>
        <taxon>Charales</taxon>
        <taxon>Characeae</taxon>
        <taxon>Chara</taxon>
    </lineage>
</organism>
<comment type="similarity">
    <text evidence="2">Belongs to the MCM family.</text>
</comment>
<accession>A0A388LCB5</accession>